<dbReference type="EMBL" id="VSFG01000005">
    <property type="protein sequence ID" value="TYB44083.1"/>
    <property type="molecule type" value="Genomic_DNA"/>
</dbReference>
<dbReference type="InterPro" id="IPR007325">
    <property type="entry name" value="KFase/CYL"/>
</dbReference>
<dbReference type="InterPro" id="IPR037175">
    <property type="entry name" value="KFase_sf"/>
</dbReference>
<protein>
    <submittedName>
        <fullName evidence="2">Cyclase family protein</fullName>
    </submittedName>
</protein>
<feature type="compositionally biased region" description="Basic and acidic residues" evidence="1">
    <location>
        <begin position="41"/>
        <end position="50"/>
    </location>
</feature>
<evidence type="ECO:0000313" key="2">
    <source>
        <dbReference type="EMBL" id="TYB44083.1"/>
    </source>
</evidence>
<dbReference type="Proteomes" id="UP000323380">
    <property type="component" value="Unassembled WGS sequence"/>
</dbReference>
<proteinExistence type="predicted"/>
<dbReference type="AlphaFoldDB" id="A0A5D0NI72"/>
<comment type="caution">
    <text evidence="2">The sequence shown here is derived from an EMBL/GenBank/DDBJ whole genome shotgun (WGS) entry which is preliminary data.</text>
</comment>
<feature type="region of interest" description="Disordered" evidence="1">
    <location>
        <begin position="1"/>
        <end position="50"/>
    </location>
</feature>
<name>A0A5D0NI72_9ACTN</name>
<dbReference type="PANTHER" id="PTHR34861:SF10">
    <property type="entry name" value="CYCLASE"/>
    <property type="match status" value="1"/>
</dbReference>
<keyword evidence="3" id="KW-1185">Reference proteome</keyword>
<dbReference type="Gene3D" id="3.50.30.50">
    <property type="entry name" value="Putative cyclase"/>
    <property type="match status" value="1"/>
</dbReference>
<dbReference type="PANTHER" id="PTHR34861">
    <property type="match status" value="1"/>
</dbReference>
<sequence length="360" mass="37920">MARLPRAGKRAAADPAGGLQPRPAGIPGLGEAGELVTAGTRRGDLRKREHTRASVEELAVRHRTWGVWGPDDELGAPNRVTAEKVLAAVREVRKGAVFSLALPLDRSGPQGAGSLRANPQHVMLVLPTDPWPGENPLQRFSDDAVYMPLQSGTQWDGLCHAFYDGRTYNGRGTSSVTANQGAKFNSVTNLKDRAVGRGVLLDVARWSGHDHLPTDASIQAEDLARCAADQGVEVGEGDFVLVRTGELARVREAGSWGRYAGGPAPGLGVSAAEFLCSRRVSGVASDTWGLEALPYETSDLIAPLHAILLVNAGIYIGEMWDLEALAGDCAADGGYAFLLAAQPLTITGAVGSPINPVAIK</sequence>
<dbReference type="GO" id="GO:0004061">
    <property type="term" value="F:arylformamidase activity"/>
    <property type="evidence" value="ECO:0007669"/>
    <property type="project" value="InterPro"/>
</dbReference>
<dbReference type="SUPFAM" id="SSF102198">
    <property type="entry name" value="Putative cyclase"/>
    <property type="match status" value="1"/>
</dbReference>
<reference evidence="2 3" key="1">
    <citation type="submission" date="2019-08" db="EMBL/GenBank/DDBJ databases">
        <title>Actinomadura sp. nov. CYP1-5 isolated from mountain soil.</title>
        <authorList>
            <person name="Songsumanus A."/>
            <person name="Kuncharoen N."/>
            <person name="Kudo T."/>
            <person name="Yuki M."/>
            <person name="Igarashi Y."/>
            <person name="Tanasupawat S."/>
        </authorList>
    </citation>
    <scope>NUCLEOTIDE SEQUENCE [LARGE SCALE GENOMIC DNA]</scope>
    <source>
        <strain evidence="2 3">JCM 14158</strain>
    </source>
</reference>
<evidence type="ECO:0000256" key="1">
    <source>
        <dbReference type="SAM" id="MobiDB-lite"/>
    </source>
</evidence>
<dbReference type="Pfam" id="PF04199">
    <property type="entry name" value="Cyclase"/>
    <property type="match status" value="1"/>
</dbReference>
<organism evidence="2 3">
    <name type="scientific">Actinomadura chibensis</name>
    <dbReference type="NCBI Taxonomy" id="392828"/>
    <lineage>
        <taxon>Bacteria</taxon>
        <taxon>Bacillati</taxon>
        <taxon>Actinomycetota</taxon>
        <taxon>Actinomycetes</taxon>
        <taxon>Streptosporangiales</taxon>
        <taxon>Thermomonosporaceae</taxon>
        <taxon>Actinomadura</taxon>
    </lineage>
</organism>
<gene>
    <name evidence="2" type="ORF">FXF69_24315</name>
</gene>
<evidence type="ECO:0000313" key="3">
    <source>
        <dbReference type="Proteomes" id="UP000323380"/>
    </source>
</evidence>
<dbReference type="GO" id="GO:0019441">
    <property type="term" value="P:L-tryptophan catabolic process to kynurenine"/>
    <property type="evidence" value="ECO:0007669"/>
    <property type="project" value="InterPro"/>
</dbReference>
<accession>A0A5D0NI72</accession>
<dbReference type="STRING" id="1220554.GCA_001552135_06124"/>